<dbReference type="GO" id="GO:0006508">
    <property type="term" value="P:proteolysis"/>
    <property type="evidence" value="ECO:0007669"/>
    <property type="project" value="UniProtKB-KW"/>
</dbReference>
<evidence type="ECO:0000256" key="2">
    <source>
        <dbReference type="ARBA" id="ARBA00022723"/>
    </source>
</evidence>
<dbReference type="Gene3D" id="3.40.1620.60">
    <property type="match status" value="1"/>
</dbReference>
<evidence type="ECO:0000313" key="10">
    <source>
        <dbReference type="EMBL" id="OAF67595.1"/>
    </source>
</evidence>
<feature type="active site" evidence="8">
    <location>
        <position position="124"/>
    </location>
</feature>
<dbReference type="Pfam" id="PF13688">
    <property type="entry name" value="Reprolysin_5"/>
    <property type="match status" value="1"/>
</dbReference>
<dbReference type="GO" id="GO:0046872">
    <property type="term" value="F:metal ion binding"/>
    <property type="evidence" value="ECO:0007669"/>
    <property type="project" value="UniProtKB-KW"/>
</dbReference>
<evidence type="ECO:0000313" key="11">
    <source>
        <dbReference type="Proteomes" id="UP000078046"/>
    </source>
</evidence>
<keyword evidence="1" id="KW-0645">Protease</keyword>
<dbReference type="InterPro" id="IPR041645">
    <property type="entry name" value="ADAMTS_CR_2"/>
</dbReference>
<keyword evidence="2 8" id="KW-0479">Metal-binding</keyword>
<feature type="binding site" evidence="8">
    <location>
        <position position="123"/>
    </location>
    <ligand>
        <name>Zn(2+)</name>
        <dbReference type="ChEBI" id="CHEBI:29105"/>
        <note>catalytic</note>
    </ligand>
</feature>
<comment type="caution">
    <text evidence="10">The sequence shown here is derived from an EMBL/GenBank/DDBJ whole genome shotgun (WGS) entry which is preliminary data.</text>
</comment>
<evidence type="ECO:0000256" key="8">
    <source>
        <dbReference type="PROSITE-ProRule" id="PRU00276"/>
    </source>
</evidence>
<dbReference type="Gene3D" id="3.40.390.10">
    <property type="entry name" value="Collagenase (Catalytic Domain)"/>
    <property type="match status" value="1"/>
</dbReference>
<dbReference type="InterPro" id="IPR050439">
    <property type="entry name" value="ADAMTS_ADAMTS-like"/>
</dbReference>
<dbReference type="InterPro" id="IPR001590">
    <property type="entry name" value="Peptidase_M12B"/>
</dbReference>
<organism evidence="10 11">
    <name type="scientific">Intoshia linei</name>
    <dbReference type="NCBI Taxonomy" id="1819745"/>
    <lineage>
        <taxon>Eukaryota</taxon>
        <taxon>Metazoa</taxon>
        <taxon>Spiralia</taxon>
        <taxon>Lophotrochozoa</taxon>
        <taxon>Mesozoa</taxon>
        <taxon>Orthonectida</taxon>
        <taxon>Rhopaluridae</taxon>
        <taxon>Intoshia</taxon>
    </lineage>
</organism>
<dbReference type="OrthoDB" id="10035764at2759"/>
<accession>A0A177B019</accession>
<dbReference type="Pfam" id="PF17771">
    <property type="entry name" value="ADAMTS_CR_2"/>
    <property type="match status" value="1"/>
</dbReference>
<feature type="binding site" evidence="8">
    <location>
        <position position="127"/>
    </location>
    <ligand>
        <name>Zn(2+)</name>
        <dbReference type="ChEBI" id="CHEBI:29105"/>
        <note>catalytic</note>
    </ligand>
</feature>
<evidence type="ECO:0000256" key="4">
    <source>
        <dbReference type="ARBA" id="ARBA00022833"/>
    </source>
</evidence>
<keyword evidence="7" id="KW-0325">Glycoprotein</keyword>
<reference evidence="10 11" key="1">
    <citation type="submission" date="2016-04" db="EMBL/GenBank/DDBJ databases">
        <title>The genome of Intoshia linei affirms orthonectids as highly simplified spiralians.</title>
        <authorList>
            <person name="Mikhailov K.V."/>
            <person name="Slusarev G.S."/>
            <person name="Nikitin M.A."/>
            <person name="Logacheva M.D."/>
            <person name="Penin A."/>
            <person name="Aleoshin V."/>
            <person name="Panchin Y.V."/>
        </authorList>
    </citation>
    <scope>NUCLEOTIDE SEQUENCE [LARGE SCALE GENOMIC DNA]</scope>
    <source>
        <strain evidence="10">Intl2013</strain>
        <tissue evidence="10">Whole animal</tissue>
    </source>
</reference>
<dbReference type="InterPro" id="IPR024079">
    <property type="entry name" value="MetalloPept_cat_dom_sf"/>
</dbReference>
<keyword evidence="4 8" id="KW-0862">Zinc</keyword>
<feature type="binding site" evidence="8">
    <location>
        <position position="133"/>
    </location>
    <ligand>
        <name>Zn(2+)</name>
        <dbReference type="ChEBI" id="CHEBI:29105"/>
        <note>catalytic</note>
    </ligand>
</feature>
<keyword evidence="11" id="KW-1185">Reference proteome</keyword>
<dbReference type="Proteomes" id="UP000078046">
    <property type="component" value="Unassembled WGS sequence"/>
</dbReference>
<sequence>MERFETENDALKHIRYRFGHMMNGIVMAYSSIDFNSYNIIIKPFLKEIMITSNKEHSQYVISAITHHGSNFVNTTIDGDSLLNNLKKWLAENGYAPLAGICISGSSVSTIEDRGYRSWNTAAHELGHNLGSEHDGIGNSQDCDPNENYIMRPGGGYVKKENYKNSYIFSSCSVIAMKNVIYGNSFNGFPRVCLFNTVCHHDVSDEDLSQMPGEMFDLDRQCQIYFGEGSSKCSFDHVSDNCYAPFCQIDENNCKSLPYGSILEGTHCGDNKVSYEYFENLCDINQITISLSCKERLFFNNDRTVPIDCENYYDNCDNLVKAKQFICFTKDFSTRCCKACHEKGFYLSDNFTNMVTNTDASSTTTPTLTTSKYYTSPITTYRTSTTSPLTTNDFTGTIPTSTNSIGNTHSSFTSTLTYLRSTYTSPIISND</sequence>
<protein>
    <recommendedName>
        <fullName evidence="9">Peptidase M12B domain-containing protein</fullName>
    </recommendedName>
</protein>
<dbReference type="PANTHER" id="PTHR13723">
    <property type="entry name" value="ADAMTS A DISINTEGRIN AND METALLOPROTEASE WITH THROMBOSPONDIN MOTIFS PROTEASE"/>
    <property type="match status" value="1"/>
</dbReference>
<evidence type="ECO:0000256" key="5">
    <source>
        <dbReference type="ARBA" id="ARBA00023049"/>
    </source>
</evidence>
<dbReference type="AlphaFoldDB" id="A0A177B019"/>
<evidence type="ECO:0000256" key="6">
    <source>
        <dbReference type="ARBA" id="ARBA00023157"/>
    </source>
</evidence>
<keyword evidence="5" id="KW-0482">Metalloprotease</keyword>
<dbReference type="EMBL" id="LWCA01000621">
    <property type="protein sequence ID" value="OAF67595.1"/>
    <property type="molecule type" value="Genomic_DNA"/>
</dbReference>
<keyword evidence="3" id="KW-0378">Hydrolase</keyword>
<gene>
    <name evidence="10" type="ORF">A3Q56_04685</name>
</gene>
<feature type="domain" description="Peptidase M12B" evidence="9">
    <location>
        <begin position="120"/>
        <end position="180"/>
    </location>
</feature>
<keyword evidence="6" id="KW-1015">Disulfide bond</keyword>
<dbReference type="PROSITE" id="PS50215">
    <property type="entry name" value="ADAM_MEPRO"/>
    <property type="match status" value="1"/>
</dbReference>
<name>A0A177B019_9BILA</name>
<evidence type="ECO:0000256" key="3">
    <source>
        <dbReference type="ARBA" id="ARBA00022801"/>
    </source>
</evidence>
<proteinExistence type="predicted"/>
<dbReference type="SUPFAM" id="SSF55486">
    <property type="entry name" value="Metalloproteases ('zincins'), catalytic domain"/>
    <property type="match status" value="1"/>
</dbReference>
<comment type="caution">
    <text evidence="8">Lacks conserved residue(s) required for the propagation of feature annotation.</text>
</comment>
<evidence type="ECO:0000259" key="9">
    <source>
        <dbReference type="PROSITE" id="PS50215"/>
    </source>
</evidence>
<evidence type="ECO:0000256" key="7">
    <source>
        <dbReference type="ARBA" id="ARBA00023180"/>
    </source>
</evidence>
<evidence type="ECO:0000256" key="1">
    <source>
        <dbReference type="ARBA" id="ARBA00022670"/>
    </source>
</evidence>
<dbReference type="GO" id="GO:0004222">
    <property type="term" value="F:metalloendopeptidase activity"/>
    <property type="evidence" value="ECO:0007669"/>
    <property type="project" value="InterPro"/>
</dbReference>